<name>A0A017T485_9BACT</name>
<keyword evidence="2" id="KW-1185">Reference proteome</keyword>
<dbReference type="EMBL" id="ASRX01000041">
    <property type="protein sequence ID" value="EYF03827.1"/>
    <property type="molecule type" value="Genomic_DNA"/>
</dbReference>
<evidence type="ECO:0000313" key="1">
    <source>
        <dbReference type="EMBL" id="EYF03827.1"/>
    </source>
</evidence>
<accession>A0A017T485</accession>
<dbReference type="RefSeq" id="WP_197041328.1">
    <property type="nucleotide sequence ID" value="NZ_ASRX01000041.1"/>
</dbReference>
<organism evidence="1 2">
    <name type="scientific">Chondromyces apiculatus DSM 436</name>
    <dbReference type="NCBI Taxonomy" id="1192034"/>
    <lineage>
        <taxon>Bacteria</taxon>
        <taxon>Pseudomonadati</taxon>
        <taxon>Myxococcota</taxon>
        <taxon>Polyangia</taxon>
        <taxon>Polyangiales</taxon>
        <taxon>Polyangiaceae</taxon>
        <taxon>Chondromyces</taxon>
    </lineage>
</organism>
<dbReference type="Proteomes" id="UP000019678">
    <property type="component" value="Unassembled WGS sequence"/>
</dbReference>
<sequence>MNLPTGWDGSCRSISPLSSPQSILAEGTGVTGCKPILAEPPSDDVAWMTKAKACATSETLEACEDIGMLCAPPAGDTMPGARQCIYHRDADVSCPGGYAQRLVFQDGLSNTISCSPCSCRSPEGSACRAEVRTYEDPVCTELVNLQTVTLGVELCRIPASASSQIGSVEASFTVNLPGSCTPQGGQITNGGEPLRPSTFCCASP</sequence>
<comment type="caution">
    <text evidence="1">The sequence shown here is derived from an EMBL/GenBank/DDBJ whole genome shotgun (WGS) entry which is preliminary data.</text>
</comment>
<proteinExistence type="predicted"/>
<protein>
    <submittedName>
        <fullName evidence="1">Uncharacterized protein</fullName>
    </submittedName>
</protein>
<reference evidence="1 2" key="1">
    <citation type="submission" date="2013-05" db="EMBL/GenBank/DDBJ databases">
        <title>Genome assembly of Chondromyces apiculatus DSM 436.</title>
        <authorList>
            <person name="Sharma G."/>
            <person name="Khatri I."/>
            <person name="Kaur C."/>
            <person name="Mayilraj S."/>
            <person name="Subramanian S."/>
        </authorList>
    </citation>
    <scope>NUCLEOTIDE SEQUENCE [LARGE SCALE GENOMIC DNA]</scope>
    <source>
        <strain evidence="1 2">DSM 436</strain>
    </source>
</reference>
<dbReference type="AlphaFoldDB" id="A0A017T485"/>
<gene>
    <name evidence="1" type="ORF">CAP_5091</name>
</gene>
<evidence type="ECO:0000313" key="2">
    <source>
        <dbReference type="Proteomes" id="UP000019678"/>
    </source>
</evidence>